<dbReference type="EMBL" id="CP089983">
    <property type="protein sequence ID" value="WXB00528.1"/>
    <property type="molecule type" value="Genomic_DNA"/>
</dbReference>
<dbReference type="PROSITE" id="PS00162">
    <property type="entry name" value="ALPHA_CA_1"/>
    <property type="match status" value="1"/>
</dbReference>
<evidence type="ECO:0000313" key="12">
    <source>
        <dbReference type="EMBL" id="WXB00528.1"/>
    </source>
</evidence>
<evidence type="ECO:0000256" key="1">
    <source>
        <dbReference type="ARBA" id="ARBA00001947"/>
    </source>
</evidence>
<feature type="domain" description="Alpha-carbonic anhydrase" evidence="11">
    <location>
        <begin position="41"/>
        <end position="287"/>
    </location>
</feature>
<proteinExistence type="inferred from homology"/>
<sequence>MKYIAGALAALGAMICACSSDAETHDDHADAATCVTVRGGPLWNYSAGDPLGPSHWGEIASAQDASVYPDCANESQQQSPIAMARSGAGVVARPFQLGSELAWSTAATVQNLRNDGHTWIAGFDPAQNQLRVDGTDYGLAQFHVHAPSEHTLDGKEYPLEAHFVHLDASGTQPFAAVIAVMFEESENDNPELAKIWPKFDRCAQEAPSSVTGVTLDLPRLLPEGRTYMTYDGSLTTPPCSFTVRFFVLLEPLKASKAQIRQLQDAVGRNNRPIQPILAGTQVSIHRP</sequence>
<dbReference type="RefSeq" id="WP_394830130.1">
    <property type="nucleotide sequence ID" value="NZ_CP089983.1"/>
</dbReference>
<keyword evidence="13" id="KW-1185">Reference proteome</keyword>
<dbReference type="InterPro" id="IPR041891">
    <property type="entry name" value="Alpha_CA_prokaryot-like"/>
</dbReference>
<evidence type="ECO:0000259" key="11">
    <source>
        <dbReference type="PROSITE" id="PS51144"/>
    </source>
</evidence>
<comment type="catalytic activity">
    <reaction evidence="9 10">
        <text>hydrogencarbonate + H(+) = CO2 + H2O</text>
        <dbReference type="Rhea" id="RHEA:10748"/>
        <dbReference type="ChEBI" id="CHEBI:15377"/>
        <dbReference type="ChEBI" id="CHEBI:15378"/>
        <dbReference type="ChEBI" id="CHEBI:16526"/>
        <dbReference type="ChEBI" id="CHEBI:17544"/>
        <dbReference type="EC" id="4.2.1.1"/>
    </reaction>
</comment>
<dbReference type="Gene3D" id="3.10.200.10">
    <property type="entry name" value="Alpha carbonic anhydrase"/>
    <property type="match status" value="1"/>
</dbReference>
<gene>
    <name evidence="12" type="ORF">LVJ94_26845</name>
</gene>
<evidence type="ECO:0000256" key="8">
    <source>
        <dbReference type="ARBA" id="ARBA00023239"/>
    </source>
</evidence>
<comment type="function">
    <text evidence="2 10">Reversible hydration of carbon dioxide.</text>
</comment>
<keyword evidence="10" id="KW-0732">Signal</keyword>
<dbReference type="PANTHER" id="PTHR18952">
    <property type="entry name" value="CARBONIC ANHYDRASE"/>
    <property type="match status" value="1"/>
</dbReference>
<evidence type="ECO:0000256" key="2">
    <source>
        <dbReference type="ARBA" id="ARBA00002904"/>
    </source>
</evidence>
<feature type="chain" id="PRO_5044951166" description="Carbonic anhydrase" evidence="10">
    <location>
        <begin position="23"/>
        <end position="287"/>
    </location>
</feature>
<dbReference type="InterPro" id="IPR001148">
    <property type="entry name" value="CA_dom"/>
</dbReference>
<protein>
    <recommendedName>
        <fullName evidence="5 10">Carbonic anhydrase</fullName>
        <ecNumber evidence="4 10">4.2.1.1</ecNumber>
    </recommendedName>
</protein>
<dbReference type="CDD" id="cd03124">
    <property type="entry name" value="alpha_CA_prokaryotic_like"/>
    <property type="match status" value="1"/>
</dbReference>
<accession>A0ABZ2KPE3</accession>
<dbReference type="PROSITE" id="PS51144">
    <property type="entry name" value="ALPHA_CA_2"/>
    <property type="match status" value="1"/>
</dbReference>
<evidence type="ECO:0000256" key="4">
    <source>
        <dbReference type="ARBA" id="ARBA00012925"/>
    </source>
</evidence>
<dbReference type="SMART" id="SM01057">
    <property type="entry name" value="Carb_anhydrase"/>
    <property type="match status" value="1"/>
</dbReference>
<evidence type="ECO:0000256" key="3">
    <source>
        <dbReference type="ARBA" id="ARBA00010718"/>
    </source>
</evidence>
<comment type="cofactor">
    <cofactor evidence="1 10">
        <name>Zn(2+)</name>
        <dbReference type="ChEBI" id="CHEBI:29105"/>
    </cofactor>
</comment>
<dbReference type="InterPro" id="IPR036398">
    <property type="entry name" value="CA_dom_sf"/>
</dbReference>
<keyword evidence="6 10" id="KW-0479">Metal-binding</keyword>
<feature type="signal peptide" evidence="10">
    <location>
        <begin position="1"/>
        <end position="22"/>
    </location>
</feature>
<organism evidence="12 13">
    <name type="scientific">Pendulispora rubella</name>
    <dbReference type="NCBI Taxonomy" id="2741070"/>
    <lineage>
        <taxon>Bacteria</taxon>
        <taxon>Pseudomonadati</taxon>
        <taxon>Myxococcota</taxon>
        <taxon>Myxococcia</taxon>
        <taxon>Myxococcales</taxon>
        <taxon>Sorangiineae</taxon>
        <taxon>Pendulisporaceae</taxon>
        <taxon>Pendulispora</taxon>
    </lineage>
</organism>
<dbReference type="SUPFAM" id="SSF51069">
    <property type="entry name" value="Carbonic anhydrase"/>
    <property type="match status" value="1"/>
</dbReference>
<evidence type="ECO:0000256" key="9">
    <source>
        <dbReference type="ARBA" id="ARBA00048348"/>
    </source>
</evidence>
<dbReference type="EC" id="4.2.1.1" evidence="4 10"/>
<evidence type="ECO:0000256" key="5">
    <source>
        <dbReference type="ARBA" id="ARBA00014628"/>
    </source>
</evidence>
<evidence type="ECO:0000256" key="10">
    <source>
        <dbReference type="RuleBase" id="RU367011"/>
    </source>
</evidence>
<keyword evidence="8 10" id="KW-0456">Lyase</keyword>
<evidence type="ECO:0000256" key="6">
    <source>
        <dbReference type="ARBA" id="ARBA00022723"/>
    </source>
</evidence>
<evidence type="ECO:0000256" key="7">
    <source>
        <dbReference type="ARBA" id="ARBA00022833"/>
    </source>
</evidence>
<dbReference type="Pfam" id="PF00194">
    <property type="entry name" value="Carb_anhydrase"/>
    <property type="match status" value="1"/>
</dbReference>
<dbReference type="InterPro" id="IPR023561">
    <property type="entry name" value="Carbonic_anhydrase_a-class"/>
</dbReference>
<reference evidence="12" key="1">
    <citation type="submission" date="2021-12" db="EMBL/GenBank/DDBJ databases">
        <title>Discovery of the Pendulisporaceae a myxobacterial family with distinct sporulation behavior and unique specialized metabolism.</title>
        <authorList>
            <person name="Garcia R."/>
            <person name="Popoff A."/>
            <person name="Bader C.D."/>
            <person name="Loehr J."/>
            <person name="Walesch S."/>
            <person name="Walt C."/>
            <person name="Boldt J."/>
            <person name="Bunk B."/>
            <person name="Haeckl F.J.F.P.J."/>
            <person name="Gunesch A.P."/>
            <person name="Birkelbach J."/>
            <person name="Nuebel U."/>
            <person name="Pietschmann T."/>
            <person name="Bach T."/>
            <person name="Mueller R."/>
        </authorList>
    </citation>
    <scope>NUCLEOTIDE SEQUENCE</scope>
    <source>
        <strain evidence="12">MSr11367</strain>
    </source>
</reference>
<dbReference type="InterPro" id="IPR018338">
    <property type="entry name" value="Carbonic_anhydrase_a-class_CS"/>
</dbReference>
<dbReference type="Proteomes" id="UP001374803">
    <property type="component" value="Chromosome"/>
</dbReference>
<dbReference type="PANTHER" id="PTHR18952:SF265">
    <property type="entry name" value="CARBONIC ANHYDRASE"/>
    <property type="match status" value="1"/>
</dbReference>
<evidence type="ECO:0000313" key="13">
    <source>
        <dbReference type="Proteomes" id="UP001374803"/>
    </source>
</evidence>
<comment type="similarity">
    <text evidence="3 10">Belongs to the alpha-carbonic anhydrase family.</text>
</comment>
<keyword evidence="7 10" id="KW-0862">Zinc</keyword>
<dbReference type="PROSITE" id="PS51257">
    <property type="entry name" value="PROKAR_LIPOPROTEIN"/>
    <property type="match status" value="1"/>
</dbReference>
<name>A0ABZ2KPE3_9BACT</name>